<dbReference type="EMBL" id="BMIY01000006">
    <property type="protein sequence ID" value="GGG58305.1"/>
    <property type="molecule type" value="Genomic_DNA"/>
</dbReference>
<evidence type="ECO:0000256" key="5">
    <source>
        <dbReference type="ARBA" id="ARBA00022505"/>
    </source>
</evidence>
<dbReference type="GO" id="GO:0046872">
    <property type="term" value="F:metal ion binding"/>
    <property type="evidence" value="ECO:0007669"/>
    <property type="project" value="UniProtKB-KW"/>
</dbReference>
<evidence type="ECO:0000256" key="7">
    <source>
        <dbReference type="ARBA" id="ARBA00023002"/>
    </source>
</evidence>
<comment type="caution">
    <text evidence="12">The sequence shown here is derived from an EMBL/GenBank/DDBJ whole genome shotgun (WGS) entry which is preliminary data.</text>
</comment>
<evidence type="ECO:0000256" key="2">
    <source>
        <dbReference type="ARBA" id="ARBA00001966"/>
    </source>
</evidence>
<dbReference type="InterPro" id="IPR050123">
    <property type="entry name" value="Prok_molybdopt-oxidoreductase"/>
</dbReference>
<dbReference type="Gene3D" id="2.20.25.90">
    <property type="entry name" value="ADC-like domains"/>
    <property type="match status" value="1"/>
</dbReference>
<feature type="domain" description="4Fe-4S Mo/W bis-MGD-type" evidence="11">
    <location>
        <begin position="15"/>
        <end position="70"/>
    </location>
</feature>
<dbReference type="SMART" id="SM00926">
    <property type="entry name" value="Molybdop_Fe4S4"/>
    <property type="match status" value="1"/>
</dbReference>
<evidence type="ECO:0000256" key="9">
    <source>
        <dbReference type="ARBA" id="ARBA00023014"/>
    </source>
</evidence>
<dbReference type="PROSITE" id="PS51669">
    <property type="entry name" value="4FE4S_MOW_BIS_MGD"/>
    <property type="match status" value="1"/>
</dbReference>
<dbReference type="GO" id="GO:0016491">
    <property type="term" value="F:oxidoreductase activity"/>
    <property type="evidence" value="ECO:0007669"/>
    <property type="project" value="UniProtKB-KW"/>
</dbReference>
<comment type="cofactor">
    <cofactor evidence="2">
        <name>[4Fe-4S] cluster</name>
        <dbReference type="ChEBI" id="CHEBI:49883"/>
    </cofactor>
</comment>
<dbReference type="SUPFAM" id="SSF53706">
    <property type="entry name" value="Formate dehydrogenase/DMSO reductase, domains 1-3"/>
    <property type="match status" value="1"/>
</dbReference>
<dbReference type="Pfam" id="PF04324">
    <property type="entry name" value="Fer2_BFD"/>
    <property type="match status" value="1"/>
</dbReference>
<dbReference type="Gene3D" id="2.40.40.20">
    <property type="match status" value="1"/>
</dbReference>
<dbReference type="Pfam" id="PF01568">
    <property type="entry name" value="Molydop_binding"/>
    <property type="match status" value="1"/>
</dbReference>
<dbReference type="Pfam" id="PF00384">
    <property type="entry name" value="Molybdopterin"/>
    <property type="match status" value="1"/>
</dbReference>
<keyword evidence="7" id="KW-0560">Oxidoreductase</keyword>
<evidence type="ECO:0000256" key="10">
    <source>
        <dbReference type="ARBA" id="ARBA00023063"/>
    </source>
</evidence>
<keyword evidence="8" id="KW-0408">Iron</keyword>
<dbReference type="CDD" id="cd02754">
    <property type="entry name" value="MopB_Nitrate-R-NapA-like"/>
    <property type="match status" value="1"/>
</dbReference>
<evidence type="ECO:0000259" key="11">
    <source>
        <dbReference type="PROSITE" id="PS51669"/>
    </source>
</evidence>
<sequence>MRNIPVQDLSASVSSSRVHTTCPYCGVGCGVTLSRQRNQDMPIGDEDHPANFGRMCVKGSALHETIGVNGRLLHPEVDGKQTDWNSALDRVAQRLQETIEKYGPDAVAFYVSGQLLTEDYYVANKLMKGYIGSANIDTNSRLCMSTAVAAHKRVFGADAVPTSYEDLESADLIILYGSNMAWTHPVVYQRIAAAKAARPELKIVVIDPRRTSTAELADLHLPIKPGTDIELIDGLLAYLINEGHEDSAYLKKHAEDYESVCQQIIERSSNLSDIAETCDISLENLKRFYQWFANTEKTVSVFSQGINQSSRGVDQASLILYSHLLTGRIGQEGSGPFSITGQPNAMGGREVGGLANQLAAHMNIESEAHKEIVQTFWGSPTICQSPGAKAIDMFRQIEEGTIKFVWIMATNPVVSLPEAERVKSALSRCPTVVVSDCMAETDTVRLAHIKLPAAGWGEKDGTVTNSERRISRQRSFLDLPAEVKPDWWIICQVAERLGFASDFNFAKPADIFREHARLSAYKNKGDRAFNIGGMIGMSDMDYDQLKPVQWPVIDRDSDGNFVSTKRLFTDGLFYTPSGKAKFHDVVLDTSPRRQGAFPFMLNTGRIRDQWHTMTRTGLSRRLQKHYSEPFVEMHPDDMKALELQSGQLASVSSPQGSCTVRVSEHDGLRKGDVFMPIHWSDSFASAARTDTLVAAICDPISGQPAFKQTPVEIKSVKVRWQAILLFSIRLPLPGNDYWAYRALGDWHMYILAGNARLDIKQMKKQWRKQCDQWAEVDAGDQAMMRLVGSRQGRPTLWMALHEEMPQWNEDWLLDAIKNPETSMRALLLGMPLGARLNKGSAQICTCNQVDEDRITEAISKGCSTVECVGKKTRAGTTCGSCIPEIRKLLTRVNSDEQEEVLC</sequence>
<dbReference type="CDD" id="cd02791">
    <property type="entry name" value="MopB_CT_Nitrate-R-NapA-like"/>
    <property type="match status" value="1"/>
</dbReference>
<dbReference type="GO" id="GO:1990204">
    <property type="term" value="C:oxidoreductase complex"/>
    <property type="evidence" value="ECO:0007669"/>
    <property type="project" value="UniProtKB-ARBA"/>
</dbReference>
<evidence type="ECO:0000256" key="8">
    <source>
        <dbReference type="ARBA" id="ARBA00023004"/>
    </source>
</evidence>
<accession>A0A917GVH6</accession>
<dbReference type="RefSeq" id="WP_068811953.1">
    <property type="nucleotide sequence ID" value="NZ_BMIY01000006.1"/>
</dbReference>
<reference evidence="12" key="1">
    <citation type="journal article" date="2014" name="Int. J. Syst. Evol. Microbiol.">
        <title>Complete genome sequence of Corynebacterium casei LMG S-19264T (=DSM 44701T), isolated from a smear-ripened cheese.</title>
        <authorList>
            <consortium name="US DOE Joint Genome Institute (JGI-PGF)"/>
            <person name="Walter F."/>
            <person name="Albersmeier A."/>
            <person name="Kalinowski J."/>
            <person name="Ruckert C."/>
        </authorList>
    </citation>
    <scope>NUCLEOTIDE SEQUENCE</scope>
    <source>
        <strain evidence="12">CGMCC 1.15425</strain>
    </source>
</reference>
<dbReference type="AlphaFoldDB" id="A0A917GVH6"/>
<evidence type="ECO:0000313" key="13">
    <source>
        <dbReference type="Proteomes" id="UP000627715"/>
    </source>
</evidence>
<dbReference type="GO" id="GO:0016020">
    <property type="term" value="C:membrane"/>
    <property type="evidence" value="ECO:0007669"/>
    <property type="project" value="TreeGrafter"/>
</dbReference>
<dbReference type="InterPro" id="IPR041957">
    <property type="entry name" value="CT_Nitrate-R-NapA-like"/>
</dbReference>
<dbReference type="InterPro" id="IPR007419">
    <property type="entry name" value="BFD-like_2Fe2S-bd_dom"/>
</dbReference>
<comment type="cofactor">
    <cofactor evidence="1">
        <name>Mo-bis(molybdopterin guanine dinucleotide)</name>
        <dbReference type="ChEBI" id="CHEBI:60539"/>
    </cofactor>
</comment>
<dbReference type="Gene3D" id="1.10.10.1100">
    <property type="entry name" value="BFD-like [2Fe-2S]-binding domain"/>
    <property type="match status" value="1"/>
</dbReference>
<proteinExistence type="inferred from homology"/>
<keyword evidence="5" id="KW-0500">Molybdenum</keyword>
<dbReference type="GO" id="GO:0051539">
    <property type="term" value="F:4 iron, 4 sulfur cluster binding"/>
    <property type="evidence" value="ECO:0007669"/>
    <property type="project" value="UniProtKB-KW"/>
</dbReference>
<evidence type="ECO:0000256" key="6">
    <source>
        <dbReference type="ARBA" id="ARBA00022723"/>
    </source>
</evidence>
<keyword evidence="9" id="KW-0411">Iron-sulfur</keyword>
<dbReference type="GO" id="GO:0042128">
    <property type="term" value="P:nitrate assimilation"/>
    <property type="evidence" value="ECO:0007669"/>
    <property type="project" value="UniProtKB-KW"/>
</dbReference>
<keyword evidence="4" id="KW-0004">4Fe-4S</keyword>
<keyword evidence="6" id="KW-0479">Metal-binding</keyword>
<dbReference type="InterPro" id="IPR027467">
    <property type="entry name" value="MopterinOxRdtase_cofactor_BS"/>
</dbReference>
<evidence type="ECO:0000256" key="3">
    <source>
        <dbReference type="ARBA" id="ARBA00008747"/>
    </source>
</evidence>
<dbReference type="PROSITE" id="PS00551">
    <property type="entry name" value="MOLYBDOPTERIN_PROK_1"/>
    <property type="match status" value="1"/>
</dbReference>
<comment type="similarity">
    <text evidence="3">Belongs to the prokaryotic molybdopterin-containing oxidoreductase family. NasA/NapA/NarB subfamily.</text>
</comment>
<organism evidence="12 13">
    <name type="scientific">Pseudohongiella nitratireducens</name>
    <dbReference type="NCBI Taxonomy" id="1768907"/>
    <lineage>
        <taxon>Bacteria</taxon>
        <taxon>Pseudomonadati</taxon>
        <taxon>Pseudomonadota</taxon>
        <taxon>Gammaproteobacteria</taxon>
        <taxon>Pseudomonadales</taxon>
        <taxon>Pseudohongiellaceae</taxon>
        <taxon>Pseudohongiella</taxon>
    </lineage>
</organism>
<dbReference type="PANTHER" id="PTHR43105">
    <property type="entry name" value="RESPIRATORY NITRATE REDUCTASE"/>
    <property type="match status" value="1"/>
</dbReference>
<dbReference type="InterPro" id="IPR006963">
    <property type="entry name" value="Mopterin_OxRdtase_4Fe-4S_dom"/>
</dbReference>
<evidence type="ECO:0000256" key="1">
    <source>
        <dbReference type="ARBA" id="ARBA00001942"/>
    </source>
</evidence>
<dbReference type="GO" id="GO:0045333">
    <property type="term" value="P:cellular respiration"/>
    <property type="evidence" value="ECO:0007669"/>
    <property type="project" value="UniProtKB-ARBA"/>
</dbReference>
<gene>
    <name evidence="12" type="ORF">GCM10011403_14560</name>
</gene>
<dbReference type="InterPro" id="IPR041854">
    <property type="entry name" value="BFD-like_2Fe2S-bd_dom_sf"/>
</dbReference>
<reference evidence="12" key="2">
    <citation type="submission" date="2020-09" db="EMBL/GenBank/DDBJ databases">
        <authorList>
            <person name="Sun Q."/>
            <person name="Zhou Y."/>
        </authorList>
    </citation>
    <scope>NUCLEOTIDE SEQUENCE</scope>
    <source>
        <strain evidence="12">CGMCC 1.15425</strain>
    </source>
</reference>
<dbReference type="InterPro" id="IPR009010">
    <property type="entry name" value="Asp_de-COase-like_dom_sf"/>
</dbReference>
<keyword evidence="13" id="KW-1185">Reference proteome</keyword>
<dbReference type="Gene3D" id="3.40.228.10">
    <property type="entry name" value="Dimethylsulfoxide Reductase, domain 2"/>
    <property type="match status" value="1"/>
</dbReference>
<protein>
    <submittedName>
        <fullName evidence="12">Nitrate reductase</fullName>
    </submittedName>
</protein>
<evidence type="ECO:0000313" key="12">
    <source>
        <dbReference type="EMBL" id="GGG58305.1"/>
    </source>
</evidence>
<dbReference type="PANTHER" id="PTHR43105:SF9">
    <property type="entry name" value="NADPH-FE(3+) OXIDOREDUCTASE SUBUNIT ALPHA"/>
    <property type="match status" value="1"/>
</dbReference>
<dbReference type="InterPro" id="IPR006657">
    <property type="entry name" value="MoPterin_dinucl-bd_dom"/>
</dbReference>
<dbReference type="Gene3D" id="3.40.50.740">
    <property type="match status" value="1"/>
</dbReference>
<dbReference type="GO" id="GO:0043546">
    <property type="term" value="F:molybdopterin cofactor binding"/>
    <property type="evidence" value="ECO:0007669"/>
    <property type="project" value="InterPro"/>
</dbReference>
<keyword evidence="10" id="KW-0534">Nitrate assimilation</keyword>
<dbReference type="Proteomes" id="UP000627715">
    <property type="component" value="Unassembled WGS sequence"/>
</dbReference>
<evidence type="ECO:0000256" key="4">
    <source>
        <dbReference type="ARBA" id="ARBA00022485"/>
    </source>
</evidence>
<dbReference type="OrthoDB" id="9810782at2"/>
<dbReference type="Pfam" id="PF04879">
    <property type="entry name" value="Molybdop_Fe4S4"/>
    <property type="match status" value="1"/>
</dbReference>
<name>A0A917GVH6_9GAMM</name>
<dbReference type="SUPFAM" id="SSF50692">
    <property type="entry name" value="ADC-like"/>
    <property type="match status" value="1"/>
</dbReference>
<dbReference type="InterPro" id="IPR006656">
    <property type="entry name" value="Mopterin_OxRdtase"/>
</dbReference>